<dbReference type="PANTHER" id="PTHR21043:SF0">
    <property type="entry name" value="MITOCHONDRIAL ASSEMBLY OF RIBOSOMAL LARGE SUBUNIT PROTEIN 1"/>
    <property type="match status" value="1"/>
</dbReference>
<proteinExistence type="inferred from homology"/>
<dbReference type="HAMAP" id="MF_01477">
    <property type="entry name" value="Iojap_RsfS"/>
    <property type="match status" value="1"/>
</dbReference>
<dbReference type="SUPFAM" id="SSF81301">
    <property type="entry name" value="Nucleotidyltransferase"/>
    <property type="match status" value="1"/>
</dbReference>
<dbReference type="InterPro" id="IPR004394">
    <property type="entry name" value="Iojap/RsfS/C7orf30"/>
</dbReference>
<reference evidence="3" key="1">
    <citation type="journal article" date="2020" name="mSystems">
        <title>Genome- and Community-Level Interaction Insights into Carbon Utilization and Element Cycling Functions of Hydrothermarchaeota in Hydrothermal Sediment.</title>
        <authorList>
            <person name="Zhou Z."/>
            <person name="Liu Y."/>
            <person name="Xu W."/>
            <person name="Pan J."/>
            <person name="Luo Z.H."/>
            <person name="Li M."/>
        </authorList>
    </citation>
    <scope>NUCLEOTIDE SEQUENCE [LARGE SCALE GENOMIC DNA]</scope>
    <source>
        <strain evidence="3">SpSt-222</strain>
    </source>
</reference>
<dbReference type="PANTHER" id="PTHR21043">
    <property type="entry name" value="IOJAP SUPERFAMILY ORTHOLOG"/>
    <property type="match status" value="1"/>
</dbReference>
<dbReference type="GO" id="GO:0042256">
    <property type="term" value="P:cytosolic ribosome assembly"/>
    <property type="evidence" value="ECO:0007669"/>
    <property type="project" value="UniProtKB-UniRule"/>
</dbReference>
<dbReference type="AlphaFoldDB" id="A0A7C1JV21"/>
<protein>
    <recommendedName>
        <fullName evidence="2">Ribosomal silencing factor RsfS</fullName>
    </recommendedName>
</protein>
<organism evidence="3">
    <name type="scientific">Thermomicrobium roseum</name>
    <dbReference type="NCBI Taxonomy" id="500"/>
    <lineage>
        <taxon>Bacteria</taxon>
        <taxon>Pseudomonadati</taxon>
        <taxon>Thermomicrobiota</taxon>
        <taxon>Thermomicrobia</taxon>
        <taxon>Thermomicrobiales</taxon>
        <taxon>Thermomicrobiaceae</taxon>
        <taxon>Thermomicrobium</taxon>
    </lineage>
</organism>
<accession>A0A7C1JV21</accession>
<dbReference type="Gene3D" id="3.30.460.10">
    <property type="entry name" value="Beta Polymerase, domain 2"/>
    <property type="match status" value="1"/>
</dbReference>
<dbReference type="EMBL" id="DSJL01000002">
    <property type="protein sequence ID" value="HEF64276.1"/>
    <property type="molecule type" value="Genomic_DNA"/>
</dbReference>
<comment type="similarity">
    <text evidence="1 2">Belongs to the Iojap/RsfS family.</text>
</comment>
<keyword evidence="2" id="KW-0678">Repressor</keyword>
<dbReference type="GO" id="GO:0090071">
    <property type="term" value="P:negative regulation of ribosome biogenesis"/>
    <property type="evidence" value="ECO:0007669"/>
    <property type="project" value="UniProtKB-UniRule"/>
</dbReference>
<dbReference type="GO" id="GO:0017148">
    <property type="term" value="P:negative regulation of translation"/>
    <property type="evidence" value="ECO:0007669"/>
    <property type="project" value="UniProtKB-UniRule"/>
</dbReference>
<keyword evidence="2" id="KW-0810">Translation regulation</keyword>
<evidence type="ECO:0000256" key="2">
    <source>
        <dbReference type="HAMAP-Rule" id="MF_01477"/>
    </source>
</evidence>
<evidence type="ECO:0000256" key="1">
    <source>
        <dbReference type="ARBA" id="ARBA00010574"/>
    </source>
</evidence>
<comment type="subunit">
    <text evidence="2">Interacts with ribosomal protein uL14 (rplN).</text>
</comment>
<name>A0A7C1JV21_THERO</name>
<dbReference type="InterPro" id="IPR043519">
    <property type="entry name" value="NT_sf"/>
</dbReference>
<evidence type="ECO:0000313" key="3">
    <source>
        <dbReference type="EMBL" id="HEF64276.1"/>
    </source>
</evidence>
<comment type="caution">
    <text evidence="3">The sequence shown here is derived from an EMBL/GenBank/DDBJ whole genome shotgun (WGS) entry which is preliminary data.</text>
</comment>
<dbReference type="GO" id="GO:0005737">
    <property type="term" value="C:cytoplasm"/>
    <property type="evidence" value="ECO:0007669"/>
    <property type="project" value="UniProtKB-SubCell"/>
</dbReference>
<dbReference type="NCBIfam" id="TIGR00090">
    <property type="entry name" value="rsfS_iojap_ybeB"/>
    <property type="match status" value="1"/>
</dbReference>
<keyword evidence="2" id="KW-0963">Cytoplasm</keyword>
<dbReference type="Pfam" id="PF02410">
    <property type="entry name" value="RsfS"/>
    <property type="match status" value="1"/>
</dbReference>
<comment type="function">
    <text evidence="2">Functions as a ribosomal silencing factor. Interacts with ribosomal protein uL14 (rplN), blocking formation of intersubunit bridge B8. Prevents association of the 30S and 50S ribosomal subunits and the formation of functional ribosomes, thus repressing translation.</text>
</comment>
<gene>
    <name evidence="2 3" type="primary">rsfS</name>
    <name evidence="3" type="ORF">ENP47_01500</name>
</gene>
<sequence>MTRVHEEIRLTPQQIARVAAETAADALATDIQVLDLTSVTPFFDLFVLCTADNSRQLRALATHISDALDEMGITLRGVEGEPESGWVILDYGAVVIHLFTPEQRAYYRLEEHWAAAQRVLVIQ</sequence>
<comment type="subcellular location">
    <subcellularLocation>
        <location evidence="2">Cytoplasm</location>
    </subcellularLocation>
</comment>
<dbReference type="GO" id="GO:0043023">
    <property type="term" value="F:ribosomal large subunit binding"/>
    <property type="evidence" value="ECO:0007669"/>
    <property type="project" value="TreeGrafter"/>
</dbReference>